<evidence type="ECO:0000313" key="2">
    <source>
        <dbReference type="Proteomes" id="UP001315860"/>
    </source>
</evidence>
<keyword evidence="2" id="KW-1185">Reference proteome</keyword>
<dbReference type="RefSeq" id="WP_232418327.1">
    <property type="nucleotide sequence ID" value="NZ_CP101990.1"/>
</dbReference>
<gene>
    <name evidence="1" type="ORF">NP095_14985</name>
</gene>
<proteinExistence type="predicted"/>
<name>A0ABY5KDF0_9ACTN</name>
<accession>A0ABY5KDF0</accession>
<protein>
    <submittedName>
        <fullName evidence="1">Uncharacterized protein</fullName>
    </submittedName>
</protein>
<evidence type="ECO:0000313" key="1">
    <source>
        <dbReference type="EMBL" id="UUI68494.1"/>
    </source>
</evidence>
<dbReference type="EMBL" id="CP101990">
    <property type="protein sequence ID" value="UUI68494.1"/>
    <property type="molecule type" value="Genomic_DNA"/>
</dbReference>
<sequence>MAQSRSKIVRRLTRAQQEQAPVTVRRNRLDCHKDTGFVLALTDDWVVLHALDGVYLDDVVLLRLDLVTKVGPGWDGAGFGESYLRRAVAGSGVPLESFECPADASVSDLLRIVDQRAQLVGVHLESPDGDWINVGTIHRIGTKRLDLQFIGRDGVWVDFVEAWRLRDITRIEFGGRYIGALERFGDPIPPVTERRKR</sequence>
<reference evidence="1 2" key="1">
    <citation type="submission" date="2022-07" db="EMBL/GenBank/DDBJ databases">
        <title>Novel species in genus Aeromicrobium.</title>
        <authorList>
            <person name="Ye L."/>
        </authorList>
    </citation>
    <scope>NUCLEOTIDE SEQUENCE [LARGE SCALE GENOMIC DNA]</scope>
    <source>
        <strain evidence="2">zg-Y50</strain>
    </source>
</reference>
<organism evidence="1 2">
    <name type="scientific">Aeromicrobium duanguangcaii</name>
    <dbReference type="NCBI Taxonomy" id="2968086"/>
    <lineage>
        <taxon>Bacteria</taxon>
        <taxon>Bacillati</taxon>
        <taxon>Actinomycetota</taxon>
        <taxon>Actinomycetes</taxon>
        <taxon>Propionibacteriales</taxon>
        <taxon>Nocardioidaceae</taxon>
        <taxon>Aeromicrobium</taxon>
    </lineage>
</organism>
<dbReference type="Proteomes" id="UP001315860">
    <property type="component" value="Chromosome"/>
</dbReference>